<dbReference type="Pfam" id="PF14720">
    <property type="entry name" value="NiFe_hyd_SSU_C"/>
    <property type="match status" value="1"/>
</dbReference>
<dbReference type="RefSeq" id="WP_004567064.1">
    <property type="nucleotide sequence ID" value="NZ_CABVGJ010000002.1"/>
</dbReference>
<dbReference type="GO" id="GO:0009055">
    <property type="term" value="F:electron transfer activity"/>
    <property type="evidence" value="ECO:0007669"/>
    <property type="project" value="TreeGrafter"/>
</dbReference>
<comment type="subcellular location">
    <subcellularLocation>
        <location evidence="3">Cell envelope</location>
    </subcellularLocation>
</comment>
<evidence type="ECO:0000256" key="13">
    <source>
        <dbReference type="PIRSR" id="PIRSR000310-1"/>
    </source>
</evidence>
<dbReference type="InterPro" id="IPR006311">
    <property type="entry name" value="TAT_signal"/>
</dbReference>
<dbReference type="PIRSF" id="PIRSF000310">
    <property type="entry name" value="NiFe_hyd_ssu"/>
    <property type="match status" value="1"/>
</dbReference>
<feature type="binding site" evidence="13">
    <location>
        <position position="287"/>
    </location>
    <ligand>
        <name>[3Fe-4S] cluster</name>
        <dbReference type="ChEBI" id="CHEBI:21137"/>
    </ligand>
</feature>
<feature type="binding site" evidence="13">
    <location>
        <position position="244"/>
    </location>
    <ligand>
        <name>[4Fe-4S] cluster</name>
        <dbReference type="ChEBI" id="CHEBI:49883"/>
        <label>2</label>
    </ligand>
</feature>
<feature type="binding site" evidence="13">
    <location>
        <position position="309"/>
    </location>
    <ligand>
        <name>[3Fe-4S] cluster</name>
        <dbReference type="ChEBI" id="CHEBI:21137"/>
    </ligand>
</feature>
<feature type="domain" description="Cytochrome-c3 hydrogenase C-terminal" evidence="16">
    <location>
        <begin position="239"/>
        <end position="322"/>
    </location>
</feature>
<dbReference type="GO" id="GO:0009375">
    <property type="term" value="C:ferredoxin hydrogenase complex"/>
    <property type="evidence" value="ECO:0007669"/>
    <property type="project" value="InterPro"/>
</dbReference>
<dbReference type="PANTHER" id="PTHR30013:SF7">
    <property type="entry name" value="HYDROGENASE-2 SMALL CHAIN"/>
    <property type="match status" value="1"/>
</dbReference>
<dbReference type="PANTHER" id="PTHR30013">
    <property type="entry name" value="NIFE / NIFESE HYDROGENASE SMALL SUBUNIT FAMILY MEMBER"/>
    <property type="match status" value="1"/>
</dbReference>
<dbReference type="InterPro" id="IPR001821">
    <property type="entry name" value="NiFe_hydrogenase_ssu"/>
</dbReference>
<dbReference type="NCBIfam" id="TIGR00391">
    <property type="entry name" value="hydA"/>
    <property type="match status" value="1"/>
</dbReference>
<dbReference type="InterPro" id="IPR027394">
    <property type="entry name" value="Cytochrome-c3_hydrogenase_C"/>
</dbReference>
<evidence type="ECO:0000256" key="10">
    <source>
        <dbReference type="ARBA" id="ARBA00023004"/>
    </source>
</evidence>
<comment type="caution">
    <text evidence="17">The sequence shown here is derived from an EMBL/GenBank/DDBJ whole genome shotgun (WGS) entry which is preliminary data.</text>
</comment>
<evidence type="ECO:0000256" key="12">
    <source>
        <dbReference type="ARBA" id="ARBA00023291"/>
    </source>
</evidence>
<feature type="binding site" evidence="13">
    <location>
        <position position="272"/>
    </location>
    <ligand>
        <name>[4Fe-4S] cluster</name>
        <dbReference type="ChEBI" id="CHEBI:49883"/>
        <label>2</label>
    </ligand>
</feature>
<evidence type="ECO:0000256" key="4">
    <source>
        <dbReference type="ARBA" id="ARBA00006605"/>
    </source>
</evidence>
<feature type="binding site" evidence="13">
    <location>
        <position position="172"/>
    </location>
    <ligand>
        <name>[4Fe-4S] cluster</name>
        <dbReference type="ChEBI" id="CHEBI:49883"/>
        <label>1</label>
    </ligand>
</feature>
<evidence type="ECO:0000256" key="8">
    <source>
        <dbReference type="ARBA" id="ARBA00022729"/>
    </source>
</evidence>
<evidence type="ECO:0000313" key="18">
    <source>
        <dbReference type="Proteomes" id="UP000480222"/>
    </source>
</evidence>
<evidence type="ECO:0000256" key="14">
    <source>
        <dbReference type="SAM" id="MobiDB-lite"/>
    </source>
</evidence>
<dbReference type="GO" id="GO:0009061">
    <property type="term" value="P:anaerobic respiration"/>
    <property type="evidence" value="ECO:0007669"/>
    <property type="project" value="TreeGrafter"/>
</dbReference>
<evidence type="ECO:0000256" key="9">
    <source>
        <dbReference type="ARBA" id="ARBA00023002"/>
    </source>
</evidence>
<feature type="binding site" evidence="13">
    <location>
        <position position="80"/>
    </location>
    <ligand>
        <name>[4Fe-4S] cluster</name>
        <dbReference type="ChEBI" id="CHEBI:49883"/>
        <label>1</label>
    </ligand>
</feature>
<evidence type="ECO:0000259" key="16">
    <source>
        <dbReference type="Pfam" id="PF14720"/>
    </source>
</evidence>
<evidence type="ECO:0000256" key="5">
    <source>
        <dbReference type="ARBA" id="ARBA00011771"/>
    </source>
</evidence>
<dbReference type="GO" id="GO:0030313">
    <property type="term" value="C:cell envelope"/>
    <property type="evidence" value="ECO:0007669"/>
    <property type="project" value="UniProtKB-SubCell"/>
</dbReference>
<evidence type="ECO:0000259" key="15">
    <source>
        <dbReference type="Pfam" id="PF01058"/>
    </source>
</evidence>
<feature type="binding site" evidence="13">
    <location>
        <position position="206"/>
    </location>
    <ligand>
        <name>[4Fe-4S] cluster</name>
        <dbReference type="ChEBI" id="CHEBI:49883"/>
        <label>1</label>
    </ligand>
</feature>
<evidence type="ECO:0000256" key="3">
    <source>
        <dbReference type="ARBA" id="ARBA00004196"/>
    </source>
</evidence>
<organism evidence="17 18">
    <name type="scientific">Corynebacterium diphtheriae</name>
    <dbReference type="NCBI Taxonomy" id="1717"/>
    <lineage>
        <taxon>Bacteria</taxon>
        <taxon>Bacillati</taxon>
        <taxon>Actinomycetota</taxon>
        <taxon>Actinomycetes</taxon>
        <taxon>Mycobacteriales</taxon>
        <taxon>Corynebacteriaceae</taxon>
        <taxon>Corynebacterium</taxon>
    </lineage>
</organism>
<dbReference type="SUPFAM" id="SSF56770">
    <property type="entry name" value="HydA/Nqo6-like"/>
    <property type="match status" value="1"/>
</dbReference>
<comment type="cofactor">
    <cofactor evidence="2">
        <name>[4Fe-4S] cluster</name>
        <dbReference type="ChEBI" id="CHEBI:49883"/>
    </cofactor>
</comment>
<keyword evidence="11 13" id="KW-0411">Iron-sulfur</keyword>
<protein>
    <submittedName>
        <fullName evidence="17">Ni/Fe hydrogenase</fullName>
    </submittedName>
</protein>
<dbReference type="GO" id="GO:0046872">
    <property type="term" value="F:metal ion binding"/>
    <property type="evidence" value="ECO:0007669"/>
    <property type="project" value="UniProtKB-KW"/>
</dbReference>
<dbReference type="NCBIfam" id="TIGR01409">
    <property type="entry name" value="TAT_signal_seq"/>
    <property type="match status" value="1"/>
</dbReference>
<name>A0A0F5DDG6_CORDP</name>
<dbReference type="KEGG" id="cdi:DIP0672"/>
<accession>A0A0F5DDG6</accession>
<gene>
    <name evidence="17" type="ORF">CIP107547_00792</name>
</gene>
<feature type="binding site" evidence="13">
    <location>
        <position position="306"/>
    </location>
    <ligand>
        <name>[3Fe-4S] cluster</name>
        <dbReference type="ChEBI" id="CHEBI:21137"/>
    </ligand>
</feature>
<keyword evidence="12 13" id="KW-0003">3Fe-4S</keyword>
<dbReference type="GO" id="GO:0008901">
    <property type="term" value="F:ferredoxin hydrogenase activity"/>
    <property type="evidence" value="ECO:0007669"/>
    <property type="project" value="InterPro"/>
</dbReference>
<dbReference type="Gene3D" id="4.10.480.10">
    <property type="entry name" value="Cytochrome-c3 hydrogenase, C-terminal domain"/>
    <property type="match status" value="1"/>
</dbReference>
<dbReference type="EMBL" id="CADDAV010000010">
    <property type="protein sequence ID" value="CAB0591834.1"/>
    <property type="molecule type" value="Genomic_DNA"/>
</dbReference>
<keyword evidence="9" id="KW-0560">Oxidoreductase</keyword>
<dbReference type="InterPro" id="IPR006137">
    <property type="entry name" value="NADH_UbQ_OxRdtase-like_20kDa"/>
</dbReference>
<dbReference type="AlphaFoldDB" id="A0A0F5DDG6"/>
<keyword evidence="8" id="KW-0732">Signal</keyword>
<dbReference type="GO" id="GO:0051538">
    <property type="term" value="F:3 iron, 4 sulfur cluster binding"/>
    <property type="evidence" value="ECO:0007669"/>
    <property type="project" value="UniProtKB-KW"/>
</dbReference>
<feature type="binding site" evidence="13">
    <location>
        <position position="247"/>
    </location>
    <ligand>
        <name>[4Fe-4S] cluster</name>
        <dbReference type="ChEBI" id="CHEBI:49883"/>
        <label>2</label>
    </ligand>
</feature>
<evidence type="ECO:0000256" key="1">
    <source>
        <dbReference type="ARBA" id="ARBA00001927"/>
    </source>
</evidence>
<dbReference type="Gene3D" id="3.40.50.700">
    <property type="entry name" value="NADH:ubiquinone oxidoreductase-like, 20kDa subunit"/>
    <property type="match status" value="1"/>
</dbReference>
<dbReference type="Proteomes" id="UP000480222">
    <property type="component" value="Unassembled WGS sequence"/>
</dbReference>
<keyword evidence="6 13" id="KW-0004">4Fe-4S</keyword>
<keyword evidence="7 13" id="KW-0479">Metal-binding</keyword>
<feature type="binding site" evidence="13">
    <location>
        <position position="278"/>
    </location>
    <ligand>
        <name>[4Fe-4S] cluster</name>
        <dbReference type="ChEBI" id="CHEBI:49883"/>
        <label>2</label>
    </ligand>
</feature>
<dbReference type="InterPro" id="IPR037148">
    <property type="entry name" value="NiFe-Hase_small_C_sf"/>
</dbReference>
<feature type="domain" description="NADH:ubiquinone oxidoreductase-like 20kDa subunit" evidence="15">
    <location>
        <begin position="77"/>
        <end position="219"/>
    </location>
</feature>
<feature type="region of interest" description="Disordered" evidence="14">
    <location>
        <begin position="393"/>
        <end position="418"/>
    </location>
</feature>
<reference evidence="17 18" key="1">
    <citation type="submission" date="2020-02" db="EMBL/GenBank/DDBJ databases">
        <authorList>
            <person name="Brisse S."/>
        </authorList>
    </citation>
    <scope>NUCLEOTIDE SEQUENCE [LARGE SCALE GENOMIC DNA]</scope>
    <source>
        <strain evidence="17">CIP107547</strain>
    </source>
</reference>
<dbReference type="OrthoDB" id="9766729at2"/>
<feature type="compositionally biased region" description="Basic and acidic residues" evidence="14">
    <location>
        <begin position="403"/>
        <end position="418"/>
    </location>
</feature>
<dbReference type="PRINTS" id="PR00614">
    <property type="entry name" value="NIHGNASESMLL"/>
</dbReference>
<evidence type="ECO:0000256" key="6">
    <source>
        <dbReference type="ARBA" id="ARBA00022485"/>
    </source>
</evidence>
<evidence type="ECO:0000256" key="7">
    <source>
        <dbReference type="ARBA" id="ARBA00022723"/>
    </source>
</evidence>
<comment type="subunit">
    <text evidence="5">Heterodimer of a large and a small subunit.</text>
</comment>
<dbReference type="PROSITE" id="PS51318">
    <property type="entry name" value="TAT"/>
    <property type="match status" value="1"/>
</dbReference>
<dbReference type="Pfam" id="PF01058">
    <property type="entry name" value="Oxidored_q6"/>
    <property type="match status" value="1"/>
</dbReference>
<evidence type="ECO:0000256" key="2">
    <source>
        <dbReference type="ARBA" id="ARBA00001966"/>
    </source>
</evidence>
<dbReference type="GO" id="GO:0016020">
    <property type="term" value="C:membrane"/>
    <property type="evidence" value="ECO:0007669"/>
    <property type="project" value="TreeGrafter"/>
</dbReference>
<comment type="similarity">
    <text evidence="4">Belongs to the [NiFe]/[NiFeSe] hydrogenase small subunit family.</text>
</comment>
<feature type="binding site" evidence="13">
    <location>
        <position position="77"/>
    </location>
    <ligand>
        <name>[4Fe-4S] cluster</name>
        <dbReference type="ChEBI" id="CHEBI:49883"/>
        <label>1</label>
    </ligand>
</feature>
<proteinExistence type="inferred from homology"/>
<evidence type="ECO:0000313" key="17">
    <source>
        <dbReference type="EMBL" id="CAB0591834.1"/>
    </source>
</evidence>
<comment type="cofactor">
    <cofactor evidence="1">
        <name>[3Fe-4S] cluster</name>
        <dbReference type="ChEBI" id="CHEBI:21137"/>
    </cofactor>
</comment>
<dbReference type="InterPro" id="IPR037024">
    <property type="entry name" value="NiFe_Hase_small_N_sf"/>
</dbReference>
<evidence type="ECO:0000256" key="11">
    <source>
        <dbReference type="ARBA" id="ARBA00023014"/>
    </source>
</evidence>
<dbReference type="InterPro" id="IPR019546">
    <property type="entry name" value="TAT_signal_bac_arc"/>
</dbReference>
<sequence>MNIDAGWQGETLQDNLERRGVSRRDFMKLCSGLAAVFTFGAPISARSEELKSSAEEIAKKLGAVTKPNVAWLQLQECTGCMESVLRSGGTTVEDMVLGLLSLNYNELVMAASGEAAEKALEEVSHEPHILVVNGSVPLNENGVYCTIGGKSAEQVLREAAENATAVLAVGACAVYGSVQAAKPNPTGAVGVEDIITDKPVINVSGCPPIGEVITATITYILTHGEAPKVDAEGRPLFAYDQRIHDSCPRRAHYDAGQFVRSFDDDGAKNGWCLYEVGCKGPSTFSPCPIIQWNMKAGWPIGAGHPCIGCTEKDFFDKFTPFYSVLPNIKGIGIESTTEKIGLGLMGAAAAGVAVHGGITALRSQKENRLSRENDVALAAFGDGPGPVALPFPTVNAAGNGHGGVDKRGQSASSKNEEA</sequence>
<dbReference type="GO" id="GO:0044569">
    <property type="term" value="C:[Ni-Fe] hydrogenase complex"/>
    <property type="evidence" value="ECO:0007669"/>
    <property type="project" value="TreeGrafter"/>
</dbReference>
<dbReference type="OMA" id="RSFNAHN"/>
<dbReference type="GO" id="GO:0051539">
    <property type="term" value="F:4 iron, 4 sulfur cluster binding"/>
    <property type="evidence" value="ECO:0007669"/>
    <property type="project" value="UniProtKB-KW"/>
</dbReference>
<keyword evidence="10 13" id="KW-0408">Iron</keyword>